<dbReference type="EMBL" id="GL732605">
    <property type="protein sequence ID" value="EFX71864.1"/>
    <property type="molecule type" value="Genomic_DNA"/>
</dbReference>
<dbReference type="Gene3D" id="3.40.50.80">
    <property type="entry name" value="Nucleotide-binding domain of ferredoxin-NADP reductase (FNR) module"/>
    <property type="match status" value="1"/>
</dbReference>
<dbReference type="GO" id="GO:0005829">
    <property type="term" value="C:cytosol"/>
    <property type="evidence" value="ECO:0000318"/>
    <property type="project" value="GO_Central"/>
</dbReference>
<dbReference type="OMA" id="LFFGHQR"/>
<feature type="domain" description="Flavodoxin-like" evidence="13">
    <location>
        <begin position="8"/>
        <end position="147"/>
    </location>
</feature>
<evidence type="ECO:0000256" key="11">
    <source>
        <dbReference type="ARBA" id="ARBA00039088"/>
    </source>
</evidence>
<evidence type="ECO:0000256" key="9">
    <source>
        <dbReference type="ARBA" id="ARBA00023002"/>
    </source>
</evidence>
<evidence type="ECO:0000256" key="5">
    <source>
        <dbReference type="ARBA" id="ARBA00022643"/>
    </source>
</evidence>
<evidence type="ECO:0000256" key="4">
    <source>
        <dbReference type="ARBA" id="ARBA00022630"/>
    </source>
</evidence>
<evidence type="ECO:0000259" key="13">
    <source>
        <dbReference type="PROSITE" id="PS50902"/>
    </source>
</evidence>
<evidence type="ECO:0000256" key="8">
    <source>
        <dbReference type="ARBA" id="ARBA00022857"/>
    </source>
</evidence>
<dbReference type="InterPro" id="IPR029039">
    <property type="entry name" value="Flavoprotein-like_sf"/>
</dbReference>
<dbReference type="CDD" id="cd06203">
    <property type="entry name" value="methionine_synthase_red"/>
    <property type="match status" value="1"/>
</dbReference>
<gene>
    <name evidence="15" type="ORF">DAPPUDRAFT_308706</name>
</gene>
<dbReference type="STRING" id="6669.E9H8S9"/>
<dbReference type="GO" id="GO:0010181">
    <property type="term" value="F:FMN binding"/>
    <property type="evidence" value="ECO:0000318"/>
    <property type="project" value="GO_Central"/>
</dbReference>
<keyword evidence="9" id="KW-0560">Oxidoreductase</keyword>
<accession>E9H8S9</accession>
<dbReference type="Gene3D" id="1.20.990.10">
    <property type="entry name" value="NADPH-cytochrome p450 Reductase, Chain A, domain 3"/>
    <property type="match status" value="1"/>
</dbReference>
<dbReference type="InterPro" id="IPR017938">
    <property type="entry name" value="Riboflavin_synthase-like_b-brl"/>
</dbReference>
<keyword evidence="3" id="KW-0028">Amino-acid biosynthesis</keyword>
<keyword evidence="7" id="KW-0274">FAD</keyword>
<evidence type="ECO:0000256" key="6">
    <source>
        <dbReference type="ARBA" id="ARBA00022691"/>
    </source>
</evidence>
<comment type="cofactor">
    <cofactor evidence="2">
        <name>FAD</name>
        <dbReference type="ChEBI" id="CHEBI:57692"/>
    </cofactor>
</comment>
<dbReference type="InterPro" id="IPR017927">
    <property type="entry name" value="FAD-bd_FR_type"/>
</dbReference>
<dbReference type="GO" id="GO:0009086">
    <property type="term" value="P:methionine biosynthetic process"/>
    <property type="evidence" value="ECO:0000318"/>
    <property type="project" value="GO_Central"/>
</dbReference>
<dbReference type="PhylomeDB" id="E9H8S9"/>
<evidence type="ECO:0000313" key="16">
    <source>
        <dbReference type="Proteomes" id="UP000000305"/>
    </source>
</evidence>
<keyword evidence="4" id="KW-0285">Flavoprotein</keyword>
<dbReference type="PANTHER" id="PTHR19384:SF84">
    <property type="entry name" value="METHIONINE SYNTHASE REDUCTASE"/>
    <property type="match status" value="1"/>
</dbReference>
<evidence type="ECO:0000256" key="10">
    <source>
        <dbReference type="ARBA" id="ARBA00023167"/>
    </source>
</evidence>
<evidence type="ECO:0000256" key="3">
    <source>
        <dbReference type="ARBA" id="ARBA00022605"/>
    </source>
</evidence>
<keyword evidence="6" id="KW-0949">S-adenosyl-L-methionine</keyword>
<dbReference type="PANTHER" id="PTHR19384">
    <property type="entry name" value="NITRIC OXIDE SYNTHASE-RELATED"/>
    <property type="match status" value="1"/>
</dbReference>
<comment type="cofactor">
    <cofactor evidence="1">
        <name>FMN</name>
        <dbReference type="ChEBI" id="CHEBI:58210"/>
    </cofactor>
</comment>
<evidence type="ECO:0000256" key="12">
    <source>
        <dbReference type="ARBA" id="ARBA00040659"/>
    </source>
</evidence>
<keyword evidence="8" id="KW-0521">NADP</keyword>
<dbReference type="GO" id="GO:0050660">
    <property type="term" value="F:flavin adenine dinucleotide binding"/>
    <property type="evidence" value="ECO:0000318"/>
    <property type="project" value="GO_Central"/>
</dbReference>
<dbReference type="SUPFAM" id="SSF52218">
    <property type="entry name" value="Flavoproteins"/>
    <property type="match status" value="1"/>
</dbReference>
<dbReference type="EC" id="1.16.1.8" evidence="11"/>
<dbReference type="SUPFAM" id="SSF63380">
    <property type="entry name" value="Riboflavin synthase domain-like"/>
    <property type="match status" value="1"/>
</dbReference>
<dbReference type="InParanoid" id="E9H8S9"/>
<evidence type="ECO:0000259" key="14">
    <source>
        <dbReference type="PROSITE" id="PS51384"/>
    </source>
</evidence>
<organism evidence="15 16">
    <name type="scientific">Daphnia pulex</name>
    <name type="common">Water flea</name>
    <dbReference type="NCBI Taxonomy" id="6669"/>
    <lineage>
        <taxon>Eukaryota</taxon>
        <taxon>Metazoa</taxon>
        <taxon>Ecdysozoa</taxon>
        <taxon>Arthropoda</taxon>
        <taxon>Crustacea</taxon>
        <taxon>Branchiopoda</taxon>
        <taxon>Diplostraca</taxon>
        <taxon>Cladocera</taxon>
        <taxon>Anomopoda</taxon>
        <taxon>Daphniidae</taxon>
        <taxon>Daphnia</taxon>
    </lineage>
</organism>
<dbReference type="Pfam" id="PF00667">
    <property type="entry name" value="FAD_binding_1"/>
    <property type="match status" value="1"/>
</dbReference>
<dbReference type="KEGG" id="dpx:DAPPUDRAFT_308706"/>
<dbReference type="InterPro" id="IPR039261">
    <property type="entry name" value="FNR_nucleotide-bd"/>
</dbReference>
<dbReference type="PROSITE" id="PS51384">
    <property type="entry name" value="FAD_FR"/>
    <property type="match status" value="1"/>
</dbReference>
<feature type="domain" description="FAD-binding FR-type" evidence="14">
    <location>
        <begin position="258"/>
        <end position="526"/>
    </location>
</feature>
<dbReference type="Proteomes" id="UP000000305">
    <property type="component" value="Unassembled WGS sequence"/>
</dbReference>
<name>E9H8S9_DAPPU</name>
<reference evidence="15 16" key="1">
    <citation type="journal article" date="2011" name="Science">
        <title>The ecoresponsive genome of Daphnia pulex.</title>
        <authorList>
            <person name="Colbourne J.K."/>
            <person name="Pfrender M.E."/>
            <person name="Gilbert D."/>
            <person name="Thomas W.K."/>
            <person name="Tucker A."/>
            <person name="Oakley T.H."/>
            <person name="Tokishita S."/>
            <person name="Aerts A."/>
            <person name="Arnold G.J."/>
            <person name="Basu M.K."/>
            <person name="Bauer D.J."/>
            <person name="Caceres C.E."/>
            <person name="Carmel L."/>
            <person name="Casola C."/>
            <person name="Choi J.H."/>
            <person name="Detter J.C."/>
            <person name="Dong Q."/>
            <person name="Dusheyko S."/>
            <person name="Eads B.D."/>
            <person name="Frohlich T."/>
            <person name="Geiler-Samerotte K.A."/>
            <person name="Gerlach D."/>
            <person name="Hatcher P."/>
            <person name="Jogdeo S."/>
            <person name="Krijgsveld J."/>
            <person name="Kriventseva E.V."/>
            <person name="Kultz D."/>
            <person name="Laforsch C."/>
            <person name="Lindquist E."/>
            <person name="Lopez J."/>
            <person name="Manak J.R."/>
            <person name="Muller J."/>
            <person name="Pangilinan J."/>
            <person name="Patwardhan R.P."/>
            <person name="Pitluck S."/>
            <person name="Pritham E.J."/>
            <person name="Rechtsteiner A."/>
            <person name="Rho M."/>
            <person name="Rogozin I.B."/>
            <person name="Sakarya O."/>
            <person name="Salamov A."/>
            <person name="Schaack S."/>
            <person name="Shapiro H."/>
            <person name="Shiga Y."/>
            <person name="Skalitzky C."/>
            <person name="Smith Z."/>
            <person name="Souvorov A."/>
            <person name="Sung W."/>
            <person name="Tang Z."/>
            <person name="Tsuchiya D."/>
            <person name="Tu H."/>
            <person name="Vos H."/>
            <person name="Wang M."/>
            <person name="Wolf Y.I."/>
            <person name="Yamagata H."/>
            <person name="Yamada T."/>
            <person name="Ye Y."/>
            <person name="Shaw J.R."/>
            <person name="Andrews J."/>
            <person name="Crease T.J."/>
            <person name="Tang H."/>
            <person name="Lucas S.M."/>
            <person name="Robertson H.M."/>
            <person name="Bork P."/>
            <person name="Koonin E.V."/>
            <person name="Zdobnov E.M."/>
            <person name="Grigoriev I.V."/>
            <person name="Lynch M."/>
            <person name="Boore J.L."/>
        </authorList>
    </citation>
    <scope>NUCLEOTIDE SEQUENCE [LARGE SCALE GENOMIC DNA]</scope>
</reference>
<dbReference type="SUPFAM" id="SSF52343">
    <property type="entry name" value="Ferredoxin reductase-like, C-terminal NADP-linked domain"/>
    <property type="match status" value="1"/>
</dbReference>
<keyword evidence="10" id="KW-0486">Methionine biosynthesis</keyword>
<dbReference type="GO" id="GO:0050667">
    <property type="term" value="P:homocysteine metabolic process"/>
    <property type="evidence" value="ECO:0000318"/>
    <property type="project" value="GO_Central"/>
</dbReference>
<dbReference type="InterPro" id="IPR003097">
    <property type="entry name" value="CysJ-like_FAD-binding"/>
</dbReference>
<dbReference type="HOGENOM" id="CLU_001570_17_7_1"/>
<keyword evidence="5" id="KW-0288">FMN</keyword>
<dbReference type="FunFam" id="3.40.50.360:FF:000034">
    <property type="entry name" value="NADPH-dependent diflavin oxidoreductase 1"/>
    <property type="match status" value="1"/>
</dbReference>
<keyword evidence="16" id="KW-1185">Reference proteome</keyword>
<dbReference type="Gene3D" id="3.40.50.360">
    <property type="match status" value="1"/>
</dbReference>
<dbReference type="InterPro" id="IPR001433">
    <property type="entry name" value="OxRdtase_FAD/NAD-bd"/>
</dbReference>
<sequence>MTLQRCNLLLIYGSQTGQAKSIAEDIKAKAESQNYDVEMLSMDESVEKDFRFVIFTTSSTGDGDPPENACIFWRKIRSKDLNEDYLKHLEYALLGLGDTNYTTFLGYPKSVEKQLQKLGAKQFYKSAWADDAVGLEIVVDPWIENLWPALENQLAHPHTIPDLVSVAKVQTESPNTNLPEAKIISKVDDQPLAMPVQKEVEEELEKCVVALASLKVSVSPLSECDLKVPLLPVSYLELKFNGELMVNVLRKPMPSSRSAVFQARIKSLKKLTGEKALKTTLQATLEFCPAEIEYQPGDSIGVCCANSAEEVDSLLRRLNMIEQADTPFKLKIKEEFAALKSGAKPKYEVPSHLPTLATLRFVLTRCCEIRSVPRKSLIRILADYSSNELEKRRLMELCSLQGSDDYTRLVRQPELNVLDFLNTFPSCHPPIERLLEQLPRLLARPYSLSSSPLQDSKSASFVFNVVEFPIQDGRTYERKGVATGELYRMFDKMKNTDSAESGASNSSCREYSLSIFLRSSNGFCLPKSSETPLILIGPGTGVAPFLGFLAHREELLKSNPNLPCGPVWLFYGCRTRDQDYLFKNELERWHSIGILTRLLVTFSREANPPQPKYVQDLIRQYTTPLVKLIEKGACIYVCGDAKNMAKDVMQALISAFQTARQMEEEEAKKAVIQLQIEKRYLQDIWT</sequence>
<evidence type="ECO:0000256" key="1">
    <source>
        <dbReference type="ARBA" id="ARBA00001917"/>
    </source>
</evidence>
<protein>
    <recommendedName>
        <fullName evidence="12">Methionine synthase reductase</fullName>
        <ecNumber evidence="11">1.16.1.8</ecNumber>
    </recommendedName>
</protein>
<dbReference type="Gene3D" id="2.40.30.10">
    <property type="entry name" value="Translation factors"/>
    <property type="match status" value="1"/>
</dbReference>
<dbReference type="PRINTS" id="PR00371">
    <property type="entry name" value="FPNCR"/>
</dbReference>
<dbReference type="FunFam" id="3.40.50.80:FF:000018">
    <property type="entry name" value="NADPH--cytochrome P450 reductase"/>
    <property type="match status" value="1"/>
</dbReference>
<evidence type="ECO:0000256" key="7">
    <source>
        <dbReference type="ARBA" id="ARBA00022827"/>
    </source>
</evidence>
<dbReference type="GO" id="GO:0030586">
    <property type="term" value="F:[methionine synthase] reductase (NADPH) activity"/>
    <property type="evidence" value="ECO:0000318"/>
    <property type="project" value="GO_Central"/>
</dbReference>
<dbReference type="OrthoDB" id="1856718at2759"/>
<dbReference type="PROSITE" id="PS50902">
    <property type="entry name" value="FLAVODOXIN_LIKE"/>
    <property type="match status" value="1"/>
</dbReference>
<evidence type="ECO:0000256" key="2">
    <source>
        <dbReference type="ARBA" id="ARBA00001974"/>
    </source>
</evidence>
<dbReference type="Pfam" id="PF00258">
    <property type="entry name" value="Flavodoxin_1"/>
    <property type="match status" value="1"/>
</dbReference>
<dbReference type="Pfam" id="PF00175">
    <property type="entry name" value="NAD_binding_1"/>
    <property type="match status" value="1"/>
</dbReference>
<dbReference type="InterPro" id="IPR008254">
    <property type="entry name" value="Flavodoxin/NO_synth"/>
</dbReference>
<dbReference type="AlphaFoldDB" id="E9H8S9"/>
<proteinExistence type="predicted"/>
<dbReference type="FunFam" id="1.20.990.10:FF:000007">
    <property type="entry name" value="Methionine synthase reductase"/>
    <property type="match status" value="1"/>
</dbReference>
<dbReference type="InterPro" id="IPR023173">
    <property type="entry name" value="NADPH_Cyt_P450_Rdtase_alpha"/>
</dbReference>
<dbReference type="PRINTS" id="PR00369">
    <property type="entry name" value="FLAVODOXIN"/>
</dbReference>
<dbReference type="InterPro" id="IPR001094">
    <property type="entry name" value="Flavdoxin-like"/>
</dbReference>
<dbReference type="eggNOG" id="KOG1158">
    <property type="taxonomic scope" value="Eukaryota"/>
</dbReference>
<dbReference type="InterPro" id="IPR001709">
    <property type="entry name" value="Flavoprot_Pyr_Nucl_cyt_Rdtase"/>
</dbReference>
<evidence type="ECO:0000313" key="15">
    <source>
        <dbReference type="EMBL" id="EFX71864.1"/>
    </source>
</evidence>